<evidence type="ECO:0000259" key="10">
    <source>
        <dbReference type="Pfam" id="PF04290"/>
    </source>
</evidence>
<comment type="caution">
    <text evidence="11">The sequence shown here is derived from an EMBL/GenBank/DDBJ whole genome shotgun (WGS) entry which is preliminary data.</text>
</comment>
<feature type="domain" description="Tripartite ATP-independent periplasmic transporters DctQ component" evidence="10">
    <location>
        <begin position="44"/>
        <end position="173"/>
    </location>
</feature>
<dbReference type="InterPro" id="IPR007387">
    <property type="entry name" value="TRAP_DctQ"/>
</dbReference>
<name>A0A3R9QGY4_9BACI</name>
<organism evidence="11 12">
    <name type="scientific">Salibacterium salarium</name>
    <dbReference type="NCBI Taxonomy" id="284579"/>
    <lineage>
        <taxon>Bacteria</taxon>
        <taxon>Bacillati</taxon>
        <taxon>Bacillota</taxon>
        <taxon>Bacilli</taxon>
        <taxon>Bacillales</taxon>
        <taxon>Bacillaceae</taxon>
    </lineage>
</organism>
<dbReference type="OrthoDB" id="9815614at2"/>
<feature type="transmembrane region" description="Helical" evidence="9">
    <location>
        <begin position="67"/>
        <end position="84"/>
    </location>
</feature>
<dbReference type="AlphaFoldDB" id="A0A3R9QGY4"/>
<evidence type="ECO:0000256" key="8">
    <source>
        <dbReference type="ARBA" id="ARBA00038436"/>
    </source>
</evidence>
<comment type="similarity">
    <text evidence="8">Belongs to the TRAP transporter small permease family.</text>
</comment>
<evidence type="ECO:0000256" key="5">
    <source>
        <dbReference type="ARBA" id="ARBA00022692"/>
    </source>
</evidence>
<keyword evidence="5 9" id="KW-0812">Transmembrane</keyword>
<protein>
    <submittedName>
        <fullName evidence="11">TRAP transporter small permease</fullName>
    </submittedName>
</protein>
<keyword evidence="6 9" id="KW-1133">Transmembrane helix</keyword>
<dbReference type="Proteomes" id="UP000275076">
    <property type="component" value="Unassembled WGS sequence"/>
</dbReference>
<dbReference type="GO" id="GO:0005886">
    <property type="term" value="C:plasma membrane"/>
    <property type="evidence" value="ECO:0007669"/>
    <property type="project" value="UniProtKB-SubCell"/>
</dbReference>
<keyword evidence="3" id="KW-1003">Cell membrane</keyword>
<evidence type="ECO:0000256" key="9">
    <source>
        <dbReference type="SAM" id="Phobius"/>
    </source>
</evidence>
<reference evidence="11 12" key="1">
    <citation type="submission" date="2018-10" db="EMBL/GenBank/DDBJ databases">
        <title>Draft genome sequence of Bacillus salarius IM0101, isolated from a hypersaline soil in Inner Mongolia, China.</title>
        <authorList>
            <person name="Yamprayoonswat W."/>
            <person name="Boonvisut S."/>
            <person name="Jumpathong W."/>
            <person name="Sittihan S."/>
            <person name="Ruangsuj P."/>
            <person name="Wanthongcharoen S."/>
            <person name="Thongpramul N."/>
            <person name="Pimmason S."/>
            <person name="Yu B."/>
            <person name="Yasawong M."/>
        </authorList>
    </citation>
    <scope>NUCLEOTIDE SEQUENCE [LARGE SCALE GENOMIC DNA]</scope>
    <source>
        <strain evidence="11 12">IM0101</strain>
    </source>
</reference>
<evidence type="ECO:0000313" key="12">
    <source>
        <dbReference type="Proteomes" id="UP000275076"/>
    </source>
</evidence>
<dbReference type="InterPro" id="IPR055348">
    <property type="entry name" value="DctQ"/>
</dbReference>
<proteinExistence type="inferred from homology"/>
<dbReference type="Pfam" id="PF04290">
    <property type="entry name" value="DctQ"/>
    <property type="match status" value="1"/>
</dbReference>
<evidence type="ECO:0000256" key="6">
    <source>
        <dbReference type="ARBA" id="ARBA00022989"/>
    </source>
</evidence>
<comment type="subcellular location">
    <subcellularLocation>
        <location evidence="1">Cell inner membrane</location>
        <topology evidence="1">Multi-pass membrane protein</topology>
    </subcellularLocation>
</comment>
<sequence>MPFPCFHIAVLGTEGRSVRKVSRIVSWIEGLYLRIAALFFLIFFVCVALQVASRYIPGIEVLWASELATYAFIWMVFIGTAVMVRQKGHFTVGLLIDNIKGLPLIMVQSFIHILIIGFGVVMIIDGYSLTIQFWNWTLNNLPQIRQAYTWMAIPAAGISVVIFSLQNWLDDIKAYRDYRKGEVR</sequence>
<evidence type="ECO:0000313" key="11">
    <source>
        <dbReference type="EMBL" id="RSL30282.1"/>
    </source>
</evidence>
<gene>
    <name evidence="11" type="ORF">D7Z54_26565</name>
</gene>
<keyword evidence="12" id="KW-1185">Reference proteome</keyword>
<evidence type="ECO:0000256" key="1">
    <source>
        <dbReference type="ARBA" id="ARBA00004429"/>
    </source>
</evidence>
<keyword evidence="2" id="KW-0813">Transport</keyword>
<evidence type="ECO:0000256" key="3">
    <source>
        <dbReference type="ARBA" id="ARBA00022475"/>
    </source>
</evidence>
<dbReference type="PANTHER" id="PTHR35011">
    <property type="entry name" value="2,3-DIKETO-L-GULONATE TRAP TRANSPORTER SMALL PERMEASE PROTEIN YIAM"/>
    <property type="match status" value="1"/>
</dbReference>
<keyword evidence="7 9" id="KW-0472">Membrane</keyword>
<dbReference type="EMBL" id="RBVX01000039">
    <property type="protein sequence ID" value="RSL30282.1"/>
    <property type="molecule type" value="Genomic_DNA"/>
</dbReference>
<accession>A0A3R9QGY4</accession>
<keyword evidence="4" id="KW-0997">Cell inner membrane</keyword>
<feature type="transmembrane region" description="Helical" evidence="9">
    <location>
        <begin position="147"/>
        <end position="169"/>
    </location>
</feature>
<dbReference type="GO" id="GO:0015740">
    <property type="term" value="P:C4-dicarboxylate transport"/>
    <property type="evidence" value="ECO:0007669"/>
    <property type="project" value="TreeGrafter"/>
</dbReference>
<dbReference type="GO" id="GO:0022857">
    <property type="term" value="F:transmembrane transporter activity"/>
    <property type="evidence" value="ECO:0007669"/>
    <property type="project" value="TreeGrafter"/>
</dbReference>
<evidence type="ECO:0000256" key="4">
    <source>
        <dbReference type="ARBA" id="ARBA00022519"/>
    </source>
</evidence>
<feature type="transmembrane region" description="Helical" evidence="9">
    <location>
        <begin position="104"/>
        <end position="127"/>
    </location>
</feature>
<evidence type="ECO:0000256" key="7">
    <source>
        <dbReference type="ARBA" id="ARBA00023136"/>
    </source>
</evidence>
<evidence type="ECO:0000256" key="2">
    <source>
        <dbReference type="ARBA" id="ARBA00022448"/>
    </source>
</evidence>
<dbReference type="PANTHER" id="PTHR35011:SF2">
    <property type="entry name" value="2,3-DIKETO-L-GULONATE TRAP TRANSPORTER SMALL PERMEASE PROTEIN YIAM"/>
    <property type="match status" value="1"/>
</dbReference>
<feature type="transmembrane region" description="Helical" evidence="9">
    <location>
        <begin position="31"/>
        <end position="52"/>
    </location>
</feature>